<dbReference type="Gene3D" id="1.10.3680.10">
    <property type="entry name" value="TerB-like"/>
    <property type="match status" value="1"/>
</dbReference>
<organism evidence="2">
    <name type="scientific">marine metagenome</name>
    <dbReference type="NCBI Taxonomy" id="408172"/>
    <lineage>
        <taxon>unclassified sequences</taxon>
        <taxon>metagenomes</taxon>
        <taxon>ecological metagenomes</taxon>
    </lineage>
</organism>
<proteinExistence type="predicted"/>
<name>A0A381YYV3_9ZZZZ</name>
<protein>
    <recommendedName>
        <fullName evidence="1">Co-chaperone DjlA N-terminal domain-containing protein</fullName>
    </recommendedName>
</protein>
<dbReference type="Pfam" id="PF05099">
    <property type="entry name" value="TerB"/>
    <property type="match status" value="1"/>
</dbReference>
<evidence type="ECO:0000259" key="1">
    <source>
        <dbReference type="Pfam" id="PF05099"/>
    </source>
</evidence>
<gene>
    <name evidence="2" type="ORF">METZ01_LOCUS134666</name>
</gene>
<feature type="domain" description="Co-chaperone DjlA N-terminal" evidence="1">
    <location>
        <begin position="29"/>
        <end position="141"/>
    </location>
</feature>
<accession>A0A381YYV3</accession>
<evidence type="ECO:0000313" key="2">
    <source>
        <dbReference type="EMBL" id="SVA81812.1"/>
    </source>
</evidence>
<dbReference type="CDD" id="cd07313">
    <property type="entry name" value="terB_like_2"/>
    <property type="match status" value="1"/>
</dbReference>
<dbReference type="EMBL" id="UINC01019329">
    <property type="protein sequence ID" value="SVA81812.1"/>
    <property type="molecule type" value="Genomic_DNA"/>
</dbReference>
<dbReference type="InterPro" id="IPR007791">
    <property type="entry name" value="DjlA_N"/>
</dbReference>
<sequence length="157" mass="17904">MLNSLKNIFKQSENGTQEDNSKKQLSLLCGLMLEAAQVDGNIDQIEIDKISKILTENFQEDQSAVELELQNSLKEIDEPKSLHSFTSQLNKEFSNKKKDLLIETLWEIILSDGKVHEFESNLIRRLAGLLYISDVSCGNAKKRAQINLKYHKNQVVL</sequence>
<reference evidence="2" key="1">
    <citation type="submission" date="2018-05" db="EMBL/GenBank/DDBJ databases">
        <authorList>
            <person name="Lanie J.A."/>
            <person name="Ng W.-L."/>
            <person name="Kazmierczak K.M."/>
            <person name="Andrzejewski T.M."/>
            <person name="Davidsen T.M."/>
            <person name="Wayne K.J."/>
            <person name="Tettelin H."/>
            <person name="Glass J.I."/>
            <person name="Rusch D."/>
            <person name="Podicherti R."/>
            <person name="Tsui H.-C.T."/>
            <person name="Winkler M.E."/>
        </authorList>
    </citation>
    <scope>NUCLEOTIDE SEQUENCE</scope>
</reference>
<dbReference type="AlphaFoldDB" id="A0A381YYV3"/>
<dbReference type="SUPFAM" id="SSF158682">
    <property type="entry name" value="TerB-like"/>
    <property type="match status" value="1"/>
</dbReference>
<dbReference type="InterPro" id="IPR029024">
    <property type="entry name" value="TerB-like"/>
</dbReference>